<dbReference type="Gene3D" id="2.30.110.10">
    <property type="entry name" value="Electron Transport, Fmn-binding Protein, Chain A"/>
    <property type="match status" value="1"/>
</dbReference>
<evidence type="ECO:0000313" key="4">
    <source>
        <dbReference type="EMBL" id="GAA4025334.1"/>
    </source>
</evidence>
<keyword evidence="5" id="KW-1185">Reference proteome</keyword>
<dbReference type="InterPro" id="IPR012349">
    <property type="entry name" value="Split_barrel_FMN-bd"/>
</dbReference>
<comment type="caution">
    <text evidence="4">The sequence shown here is derived from an EMBL/GenBank/DDBJ whole genome shotgun (WGS) entry which is preliminary data.</text>
</comment>
<dbReference type="PANTHER" id="PTHR30466:SF11">
    <property type="entry name" value="FLAVIN-DEPENDENT MONOOXYGENASE, REDUCTASE SUBUNIT HSAB"/>
    <property type="match status" value="1"/>
</dbReference>
<dbReference type="InterPro" id="IPR002563">
    <property type="entry name" value="Flavin_Rdtase-like_dom"/>
</dbReference>
<evidence type="ECO:0000313" key="5">
    <source>
        <dbReference type="Proteomes" id="UP001500456"/>
    </source>
</evidence>
<dbReference type="EMBL" id="BAAAZX010000037">
    <property type="protein sequence ID" value="GAA4025334.1"/>
    <property type="molecule type" value="Genomic_DNA"/>
</dbReference>
<dbReference type="Pfam" id="PF01613">
    <property type="entry name" value="Flavin_Reduct"/>
    <property type="match status" value="1"/>
</dbReference>
<dbReference type="SUPFAM" id="SSF50475">
    <property type="entry name" value="FMN-binding split barrel"/>
    <property type="match status" value="1"/>
</dbReference>
<name>A0ABP7TEW8_9ACTN</name>
<dbReference type="RefSeq" id="WP_345570584.1">
    <property type="nucleotide sequence ID" value="NZ_BAAAZX010000037.1"/>
</dbReference>
<dbReference type="SMART" id="SM00903">
    <property type="entry name" value="Flavin_Reduct"/>
    <property type="match status" value="1"/>
</dbReference>
<sequence>MTPNGSVPVPSCGQRSAAEVDFRKVMGSVCTPVSVVTTLEEGRPHGTTVSAFASLSLEPPMVLVALDLESDLLRIIRRTRRFGLNVLSAGQSDLAMTFARKGADKFAGVSWGAEAGLPRLIGVAGWLACEVEQLVPGGDHVVAMAVVFAASHDECSPLTYHRRGFGTHAALVAEA</sequence>
<dbReference type="PANTHER" id="PTHR30466">
    <property type="entry name" value="FLAVIN REDUCTASE"/>
    <property type="match status" value="1"/>
</dbReference>
<proteinExistence type="inferred from homology"/>
<protein>
    <submittedName>
        <fullName evidence="4">Flavin reductase family protein</fullName>
    </submittedName>
</protein>
<feature type="domain" description="Flavin reductase like" evidence="3">
    <location>
        <begin position="26"/>
        <end position="167"/>
    </location>
</feature>
<organism evidence="4 5">
    <name type="scientific">Streptomyces plumbiresistens</name>
    <dbReference type="NCBI Taxonomy" id="511811"/>
    <lineage>
        <taxon>Bacteria</taxon>
        <taxon>Bacillati</taxon>
        <taxon>Actinomycetota</taxon>
        <taxon>Actinomycetes</taxon>
        <taxon>Kitasatosporales</taxon>
        <taxon>Streptomycetaceae</taxon>
        <taxon>Streptomyces</taxon>
    </lineage>
</organism>
<reference evidence="5" key="1">
    <citation type="journal article" date="2019" name="Int. J. Syst. Evol. Microbiol.">
        <title>The Global Catalogue of Microorganisms (GCM) 10K type strain sequencing project: providing services to taxonomists for standard genome sequencing and annotation.</title>
        <authorList>
            <consortium name="The Broad Institute Genomics Platform"/>
            <consortium name="The Broad Institute Genome Sequencing Center for Infectious Disease"/>
            <person name="Wu L."/>
            <person name="Ma J."/>
        </authorList>
    </citation>
    <scope>NUCLEOTIDE SEQUENCE [LARGE SCALE GENOMIC DNA]</scope>
    <source>
        <strain evidence="5">JCM 16924</strain>
    </source>
</reference>
<dbReference type="InterPro" id="IPR050268">
    <property type="entry name" value="NADH-dep_flavin_reductase"/>
</dbReference>
<gene>
    <name evidence="4" type="ORF">GCM10022232_83490</name>
</gene>
<evidence type="ECO:0000256" key="2">
    <source>
        <dbReference type="ARBA" id="ARBA00023002"/>
    </source>
</evidence>
<evidence type="ECO:0000259" key="3">
    <source>
        <dbReference type="SMART" id="SM00903"/>
    </source>
</evidence>
<accession>A0ABP7TEW8</accession>
<keyword evidence="2" id="KW-0560">Oxidoreductase</keyword>
<comment type="similarity">
    <text evidence="1">Belongs to the non-flavoprotein flavin reductase family.</text>
</comment>
<evidence type="ECO:0000256" key="1">
    <source>
        <dbReference type="ARBA" id="ARBA00008898"/>
    </source>
</evidence>
<dbReference type="Proteomes" id="UP001500456">
    <property type="component" value="Unassembled WGS sequence"/>
</dbReference>